<dbReference type="Gene3D" id="3.40.50.1820">
    <property type="entry name" value="alpha/beta hydrolase"/>
    <property type="match status" value="2"/>
</dbReference>
<dbReference type="Gene3D" id="2.60.120.260">
    <property type="entry name" value="Galactose-binding domain-like"/>
    <property type="match status" value="1"/>
</dbReference>
<feature type="signal peptide" evidence="3">
    <location>
        <begin position="1"/>
        <end position="27"/>
    </location>
</feature>
<dbReference type="Pfam" id="PF08530">
    <property type="entry name" value="PepX_C"/>
    <property type="match status" value="1"/>
</dbReference>
<accession>A0ABW5GPJ7</accession>
<protein>
    <submittedName>
        <fullName evidence="5">Xaa-Pro dipeptidyl-peptidase</fullName>
    </submittedName>
</protein>
<evidence type="ECO:0000256" key="1">
    <source>
        <dbReference type="ARBA" id="ARBA00022801"/>
    </source>
</evidence>
<dbReference type="InterPro" id="IPR013736">
    <property type="entry name" value="Xaa-Pro_dipept_C"/>
</dbReference>
<feature type="domain" description="Xaa-Pro dipeptidyl-peptidase C-terminal" evidence="4">
    <location>
        <begin position="346"/>
        <end position="611"/>
    </location>
</feature>
<evidence type="ECO:0000256" key="3">
    <source>
        <dbReference type="SAM" id="SignalP"/>
    </source>
</evidence>
<dbReference type="NCBIfam" id="TIGR00976">
    <property type="entry name" value="CocE_NonD"/>
    <property type="match status" value="1"/>
</dbReference>
<feature type="compositionally biased region" description="Low complexity" evidence="2">
    <location>
        <begin position="400"/>
        <end position="414"/>
    </location>
</feature>
<organism evidence="5 6">
    <name type="scientific">Amycolatopsis samaneae</name>
    <dbReference type="NCBI Taxonomy" id="664691"/>
    <lineage>
        <taxon>Bacteria</taxon>
        <taxon>Bacillati</taxon>
        <taxon>Actinomycetota</taxon>
        <taxon>Actinomycetes</taxon>
        <taxon>Pseudonocardiales</taxon>
        <taxon>Pseudonocardiaceae</taxon>
        <taxon>Amycolatopsis</taxon>
    </lineage>
</organism>
<comment type="caution">
    <text evidence="5">The sequence shown here is derived from an EMBL/GenBank/DDBJ whole genome shotgun (WGS) entry which is preliminary data.</text>
</comment>
<keyword evidence="1" id="KW-0378">Hydrolase</keyword>
<dbReference type="SMART" id="SM00939">
    <property type="entry name" value="PepX_C"/>
    <property type="match status" value="1"/>
</dbReference>
<keyword evidence="3" id="KW-0732">Signal</keyword>
<dbReference type="InterPro" id="IPR005674">
    <property type="entry name" value="CocE/Ser_esterase"/>
</dbReference>
<proteinExistence type="predicted"/>
<evidence type="ECO:0000256" key="2">
    <source>
        <dbReference type="SAM" id="MobiDB-lite"/>
    </source>
</evidence>
<feature type="region of interest" description="Disordered" evidence="2">
    <location>
        <begin position="373"/>
        <end position="431"/>
    </location>
</feature>
<dbReference type="SUPFAM" id="SSF49785">
    <property type="entry name" value="Galactose-binding domain-like"/>
    <property type="match status" value="1"/>
</dbReference>
<dbReference type="Pfam" id="PF02129">
    <property type="entry name" value="Peptidase_S15"/>
    <property type="match status" value="1"/>
</dbReference>
<gene>
    <name evidence="5" type="ORF">ACFSYJ_29380</name>
</gene>
<dbReference type="NCBIfam" id="NF003780">
    <property type="entry name" value="PRK05371.1-1"/>
    <property type="match status" value="1"/>
</dbReference>
<evidence type="ECO:0000313" key="6">
    <source>
        <dbReference type="Proteomes" id="UP001597419"/>
    </source>
</evidence>
<dbReference type="InterPro" id="IPR000383">
    <property type="entry name" value="Xaa-Pro-like_dom"/>
</dbReference>
<dbReference type="EMBL" id="JBHUKU010000019">
    <property type="protein sequence ID" value="MFD2462755.1"/>
    <property type="molecule type" value="Genomic_DNA"/>
</dbReference>
<dbReference type="InterPro" id="IPR008979">
    <property type="entry name" value="Galactose-bd-like_sf"/>
</dbReference>
<dbReference type="InterPro" id="IPR029058">
    <property type="entry name" value="AB_hydrolase_fold"/>
</dbReference>
<dbReference type="SUPFAM" id="SSF53474">
    <property type="entry name" value="alpha/beta-Hydrolases"/>
    <property type="match status" value="1"/>
</dbReference>
<feature type="chain" id="PRO_5047069931" evidence="3">
    <location>
        <begin position="28"/>
        <end position="638"/>
    </location>
</feature>
<feature type="compositionally biased region" description="Low complexity" evidence="2">
    <location>
        <begin position="375"/>
        <end position="388"/>
    </location>
</feature>
<dbReference type="RefSeq" id="WP_345408477.1">
    <property type="nucleotide sequence ID" value="NZ_BAABHG010000028.1"/>
</dbReference>
<feature type="compositionally biased region" description="Polar residues" evidence="2">
    <location>
        <begin position="250"/>
        <end position="261"/>
    </location>
</feature>
<sequence>MRFGAAGVLATVVAVTAALLAPGGAGAAPRPRGTEPVYDFAGAIRETVWVDTGRDGDGDGRTDRVAADIVRPKETEAKGVKIPVIMDASPYYSCCGRGNESERKTYDANGRPVGFPLYYDNYFVPRGYAVVLVDLAGTNRAQGCADVGGVSDVQSAKAVVDWLNGRAAGYRAKTGGSAVPANWSTGNVGMIGKSYDGTIANGVAATGVGGLRTIVPIAAISSWYDYYRSDGATFGFDPVGLARTVEQRNSGQDCSAQNRKLTQGPPANGDYGPFWADRDYVAKAKNVRASVLLSHGVNDLNVKTIHFGQWWDALAKNGVERKIWLSQTGHVDPFDYRRADWVDLLHRWFDHYLMGLDNGVERGPMASVERRPDQWADQSAWPAAAASPTVLRGRPGTEPGLGSLTTGASSGTAAFTDDPSRGENDWAADPGTASGSRLLYSTGELANDLQVSGTGSITVTATPSTSSARLSAMLVDYGPATIRNFAGRGEGITTGTERTCWGANAPGDSACYKVTTADTANVDYTIISRGWADLANYRSLTKEEPLVPGRAYTMTFRLASTDHVVPRGHTLALIIGGTDGGVVSPPARTPELTVDLAKTTVTVPLAGTPPEFRGSGVPAGRGPLAHVDAVPQARLDRP</sequence>
<reference evidence="6" key="1">
    <citation type="journal article" date="2019" name="Int. J. Syst. Evol. Microbiol.">
        <title>The Global Catalogue of Microorganisms (GCM) 10K type strain sequencing project: providing services to taxonomists for standard genome sequencing and annotation.</title>
        <authorList>
            <consortium name="The Broad Institute Genomics Platform"/>
            <consortium name="The Broad Institute Genome Sequencing Center for Infectious Disease"/>
            <person name="Wu L."/>
            <person name="Ma J."/>
        </authorList>
    </citation>
    <scope>NUCLEOTIDE SEQUENCE [LARGE SCALE GENOMIC DNA]</scope>
    <source>
        <strain evidence="6">CGMCC 4.7643</strain>
    </source>
</reference>
<name>A0ABW5GPJ7_9PSEU</name>
<evidence type="ECO:0000259" key="4">
    <source>
        <dbReference type="SMART" id="SM00939"/>
    </source>
</evidence>
<feature type="region of interest" description="Disordered" evidence="2">
    <location>
        <begin position="250"/>
        <end position="269"/>
    </location>
</feature>
<dbReference type="Proteomes" id="UP001597419">
    <property type="component" value="Unassembled WGS sequence"/>
</dbReference>
<keyword evidence="6" id="KW-1185">Reference proteome</keyword>
<evidence type="ECO:0000313" key="5">
    <source>
        <dbReference type="EMBL" id="MFD2462755.1"/>
    </source>
</evidence>